<sequence>MREAWTSAEHQVVVRRVAVDASAPVIAAARLAAELGPEVSVEWAAESDVLRVAGPAPRLRHAVTAVIAETRFRGWSLSDDDETAGG</sequence>
<dbReference type="EMBL" id="JAFFZE010000023">
    <property type="protein sequence ID" value="MCT2587064.1"/>
    <property type="molecule type" value="Genomic_DNA"/>
</dbReference>
<evidence type="ECO:0000313" key="2">
    <source>
        <dbReference type="Proteomes" id="UP001156441"/>
    </source>
</evidence>
<organism evidence="1 2">
    <name type="scientific">Actinophytocola gossypii</name>
    <dbReference type="NCBI Taxonomy" id="2812003"/>
    <lineage>
        <taxon>Bacteria</taxon>
        <taxon>Bacillati</taxon>
        <taxon>Actinomycetota</taxon>
        <taxon>Actinomycetes</taxon>
        <taxon>Pseudonocardiales</taxon>
        <taxon>Pseudonocardiaceae</taxon>
    </lineage>
</organism>
<evidence type="ECO:0000313" key="1">
    <source>
        <dbReference type="EMBL" id="MCT2587064.1"/>
    </source>
</evidence>
<dbReference type="RefSeq" id="WP_260194952.1">
    <property type="nucleotide sequence ID" value="NZ_JAFFZE010000023.1"/>
</dbReference>
<reference evidence="1 2" key="1">
    <citation type="submission" date="2021-02" db="EMBL/GenBank/DDBJ databases">
        <title>Actinophytocola xerophila sp. nov., isolated from soil of cotton cropping field.</title>
        <authorList>
            <person name="Huang R."/>
            <person name="Chen X."/>
            <person name="Ge X."/>
            <person name="Liu W."/>
        </authorList>
    </citation>
    <scope>NUCLEOTIDE SEQUENCE [LARGE SCALE GENOMIC DNA]</scope>
    <source>
        <strain evidence="1 2">S1-96</strain>
    </source>
</reference>
<keyword evidence="2" id="KW-1185">Reference proteome</keyword>
<gene>
    <name evidence="1" type="ORF">JT362_28465</name>
</gene>
<evidence type="ECO:0008006" key="3">
    <source>
        <dbReference type="Google" id="ProtNLM"/>
    </source>
</evidence>
<proteinExistence type="predicted"/>
<dbReference type="Proteomes" id="UP001156441">
    <property type="component" value="Unassembled WGS sequence"/>
</dbReference>
<protein>
    <recommendedName>
        <fullName evidence="3">BON domain-containing protein</fullName>
    </recommendedName>
</protein>
<accession>A0ABT2JIK2</accession>
<name>A0ABT2JIK2_9PSEU</name>
<comment type="caution">
    <text evidence="1">The sequence shown here is derived from an EMBL/GenBank/DDBJ whole genome shotgun (WGS) entry which is preliminary data.</text>
</comment>